<evidence type="ECO:0000256" key="1">
    <source>
        <dbReference type="SAM" id="MobiDB-lite"/>
    </source>
</evidence>
<dbReference type="EMBL" id="BMMM01000013">
    <property type="protein sequence ID" value="GGN79191.1"/>
    <property type="molecule type" value="Genomic_DNA"/>
</dbReference>
<dbReference type="Proteomes" id="UP000600365">
    <property type="component" value="Unassembled WGS sequence"/>
</dbReference>
<reference evidence="2 3" key="1">
    <citation type="journal article" date="2014" name="Int. J. Syst. Evol. Microbiol.">
        <title>Complete genome sequence of Corynebacterium casei LMG S-19264T (=DSM 44701T), isolated from a smear-ripened cheese.</title>
        <authorList>
            <consortium name="US DOE Joint Genome Institute (JGI-PGF)"/>
            <person name="Walter F."/>
            <person name="Albersmeier A."/>
            <person name="Kalinowski J."/>
            <person name="Ruckert C."/>
        </authorList>
    </citation>
    <scope>NUCLEOTIDE SEQUENCE [LARGE SCALE GENOMIC DNA]</scope>
    <source>
        <strain evidence="2 3">CGMCC 4.7111</strain>
    </source>
</reference>
<name>A0A918D882_9ACTN</name>
<sequence>MCEPGPGRAPDTEREPVPERESVPVWEPDPEQADRTPEPTATIEAPSKVRRVCVCMDE</sequence>
<comment type="caution">
    <text evidence="2">The sequence shown here is derived from an EMBL/GenBank/DDBJ whole genome shotgun (WGS) entry which is preliminary data.</text>
</comment>
<dbReference type="AlphaFoldDB" id="A0A918D882"/>
<keyword evidence="3" id="KW-1185">Reference proteome</keyword>
<evidence type="ECO:0000313" key="2">
    <source>
        <dbReference type="EMBL" id="GGN79191.1"/>
    </source>
</evidence>
<feature type="compositionally biased region" description="Basic and acidic residues" evidence="1">
    <location>
        <begin position="10"/>
        <end position="22"/>
    </location>
</feature>
<evidence type="ECO:0000313" key="3">
    <source>
        <dbReference type="Proteomes" id="UP000600365"/>
    </source>
</evidence>
<protein>
    <submittedName>
        <fullName evidence="2">Uncharacterized protein</fullName>
    </submittedName>
</protein>
<feature type="region of interest" description="Disordered" evidence="1">
    <location>
        <begin position="1"/>
        <end position="44"/>
    </location>
</feature>
<proteinExistence type="predicted"/>
<accession>A0A918D882</accession>
<gene>
    <name evidence="2" type="ORF">GCM10011579_063290</name>
</gene>
<organism evidence="2 3">
    <name type="scientific">Streptomyces albiflavescens</name>
    <dbReference type="NCBI Taxonomy" id="1623582"/>
    <lineage>
        <taxon>Bacteria</taxon>
        <taxon>Bacillati</taxon>
        <taxon>Actinomycetota</taxon>
        <taxon>Actinomycetes</taxon>
        <taxon>Kitasatosporales</taxon>
        <taxon>Streptomycetaceae</taxon>
        <taxon>Streptomyces</taxon>
    </lineage>
</organism>